<dbReference type="KEGG" id="msar:MSAR_16090"/>
<reference evidence="1 2" key="1">
    <citation type="journal article" date="2019" name="Emerg. Microbes Infect.">
        <title>Comprehensive subspecies identification of 175 nontuberculous mycobacteria species based on 7547 genomic profiles.</title>
        <authorList>
            <person name="Matsumoto Y."/>
            <person name="Kinjo T."/>
            <person name="Motooka D."/>
            <person name="Nabeya D."/>
            <person name="Jung N."/>
            <person name="Uechi K."/>
            <person name="Horii T."/>
            <person name="Iida T."/>
            <person name="Fujita J."/>
            <person name="Nakamura S."/>
        </authorList>
    </citation>
    <scope>NUCLEOTIDE SEQUENCE [LARGE SCALE GENOMIC DNA]</scope>
    <source>
        <strain evidence="1 2">JCM 30395</strain>
    </source>
</reference>
<name>A0A7I7SNZ7_9MYCO</name>
<protein>
    <submittedName>
        <fullName evidence="1">Uncharacterized protein</fullName>
    </submittedName>
</protein>
<accession>A0A7I7SNZ7</accession>
<sequence>MGVDVRIHDAARTVLTGVQTRRVLEPDNHITIRLPPLISDVSAQVSGKRDRGEIAIGADLRKVRCAESNDVFIGGQKSFARQCLYASGGFPPQGRFYLSRRD</sequence>
<dbReference type="AlphaFoldDB" id="A0A7I7SNZ7"/>
<proteinExistence type="predicted"/>
<dbReference type="Proteomes" id="UP000466445">
    <property type="component" value="Chromosome"/>
</dbReference>
<keyword evidence="2" id="KW-1185">Reference proteome</keyword>
<gene>
    <name evidence="1" type="ORF">MSAR_16090</name>
</gene>
<evidence type="ECO:0000313" key="1">
    <source>
        <dbReference type="EMBL" id="BBY58473.1"/>
    </source>
</evidence>
<evidence type="ECO:0000313" key="2">
    <source>
        <dbReference type="Proteomes" id="UP000466445"/>
    </source>
</evidence>
<organism evidence="1 2">
    <name type="scientific">Mycolicibacterium sarraceniae</name>
    <dbReference type="NCBI Taxonomy" id="1534348"/>
    <lineage>
        <taxon>Bacteria</taxon>
        <taxon>Bacillati</taxon>
        <taxon>Actinomycetota</taxon>
        <taxon>Actinomycetes</taxon>
        <taxon>Mycobacteriales</taxon>
        <taxon>Mycobacteriaceae</taxon>
        <taxon>Mycolicibacterium</taxon>
    </lineage>
</organism>
<dbReference type="EMBL" id="AP022595">
    <property type="protein sequence ID" value="BBY58473.1"/>
    <property type="molecule type" value="Genomic_DNA"/>
</dbReference>